<dbReference type="Proteomes" id="UP001610334">
    <property type="component" value="Unassembled WGS sequence"/>
</dbReference>
<evidence type="ECO:0000256" key="1">
    <source>
        <dbReference type="ARBA" id="ARBA00005179"/>
    </source>
</evidence>
<gene>
    <name evidence="3" type="ORF">BJX63DRAFT_416851</name>
</gene>
<dbReference type="Pfam" id="PF05721">
    <property type="entry name" value="PhyH"/>
    <property type="match status" value="1"/>
</dbReference>
<evidence type="ECO:0000256" key="2">
    <source>
        <dbReference type="SAM" id="MobiDB-lite"/>
    </source>
</evidence>
<dbReference type="PANTHER" id="PTHR31630:SF7">
    <property type="entry name" value="PHYTANOYL-COA DIOXYGENASE"/>
    <property type="match status" value="1"/>
</dbReference>
<organism evidence="3 4">
    <name type="scientific">Aspergillus granulosus</name>
    <dbReference type="NCBI Taxonomy" id="176169"/>
    <lineage>
        <taxon>Eukaryota</taxon>
        <taxon>Fungi</taxon>
        <taxon>Dikarya</taxon>
        <taxon>Ascomycota</taxon>
        <taxon>Pezizomycotina</taxon>
        <taxon>Eurotiomycetes</taxon>
        <taxon>Eurotiomycetidae</taxon>
        <taxon>Eurotiales</taxon>
        <taxon>Aspergillaceae</taxon>
        <taxon>Aspergillus</taxon>
        <taxon>Aspergillus subgen. Nidulantes</taxon>
    </lineage>
</organism>
<feature type="compositionally biased region" description="Low complexity" evidence="2">
    <location>
        <begin position="1"/>
        <end position="14"/>
    </location>
</feature>
<evidence type="ECO:0000313" key="3">
    <source>
        <dbReference type="EMBL" id="KAL2801640.1"/>
    </source>
</evidence>
<evidence type="ECO:0008006" key="5">
    <source>
        <dbReference type="Google" id="ProtNLM"/>
    </source>
</evidence>
<feature type="region of interest" description="Disordered" evidence="2">
    <location>
        <begin position="1"/>
        <end position="28"/>
    </location>
</feature>
<evidence type="ECO:0000313" key="4">
    <source>
        <dbReference type="Proteomes" id="UP001610334"/>
    </source>
</evidence>
<dbReference type="Gene3D" id="2.60.120.620">
    <property type="entry name" value="q2cbj1_9rhob like domain"/>
    <property type="match status" value="1"/>
</dbReference>
<protein>
    <recommendedName>
        <fullName evidence="5">Phytanoyl-CoA dioxygenase</fullName>
    </recommendedName>
</protein>
<keyword evidence="4" id="KW-1185">Reference proteome</keyword>
<dbReference type="PANTHER" id="PTHR31630">
    <property type="entry name" value="PHYTANOYL-COA DIOXYGENASE-RELATED-RELATED"/>
    <property type="match status" value="1"/>
</dbReference>
<proteinExistence type="predicted"/>
<comment type="caution">
    <text evidence="3">The sequence shown here is derived from an EMBL/GenBank/DDBJ whole genome shotgun (WGS) entry which is preliminary data.</text>
</comment>
<accession>A0ABR4GRE4</accession>
<name>A0ABR4GRE4_9EURO</name>
<comment type="pathway">
    <text evidence="1">Secondary metabolite biosynthesis.</text>
</comment>
<sequence length="338" mass="38605">MPSVTTATTKTSTSIQNDGRLQLTGHEPPFGDWRDDLVRDGYAVIKGAIPPERAQAYADEMFSWLEDFHLGFDRNDLSTAREKHLPIINEKGMCWWYSLAHEDFVWKIRAEPGVVGAFEKVYGTKDLIVSFDAVNFSLPGRNDIAPNKPWPHQDQNPDTRGFRCLQGLVNILPNGPQDGGLIVCKGGHLLSEQFHQEMKDEPRIKGFFDEWYGYTDAGMKWLDNHGLKWHKVSVEPGDLIVWDSRTPHYNLPSSSTRPRFCVYTCYMPVADVTQDDLRRKKEAFEGYRTTSHWPNATFVGPADAIRDGKPCPYNRKQPTRKPCLGERGYRLTGIPYIR</sequence>
<dbReference type="EMBL" id="JBFXLT010000281">
    <property type="protein sequence ID" value="KAL2801640.1"/>
    <property type="molecule type" value="Genomic_DNA"/>
</dbReference>
<dbReference type="SUPFAM" id="SSF51197">
    <property type="entry name" value="Clavaminate synthase-like"/>
    <property type="match status" value="1"/>
</dbReference>
<dbReference type="InterPro" id="IPR008775">
    <property type="entry name" value="Phytyl_CoA_dOase-like"/>
</dbReference>
<reference evidence="3 4" key="1">
    <citation type="submission" date="2024-07" db="EMBL/GenBank/DDBJ databases">
        <title>Section-level genome sequencing and comparative genomics of Aspergillus sections Usti and Cavernicolus.</title>
        <authorList>
            <consortium name="Lawrence Berkeley National Laboratory"/>
            <person name="Nybo J.L."/>
            <person name="Vesth T.C."/>
            <person name="Theobald S."/>
            <person name="Frisvad J.C."/>
            <person name="Larsen T.O."/>
            <person name="Kjaerboelling I."/>
            <person name="Rothschild-Mancinelli K."/>
            <person name="Lyhne E.K."/>
            <person name="Kogle M.E."/>
            <person name="Barry K."/>
            <person name="Clum A."/>
            <person name="Na H."/>
            <person name="Ledsgaard L."/>
            <person name="Lin J."/>
            <person name="Lipzen A."/>
            <person name="Kuo A."/>
            <person name="Riley R."/>
            <person name="Mondo S."/>
            <person name="Labutti K."/>
            <person name="Haridas S."/>
            <person name="Pangalinan J."/>
            <person name="Salamov A.A."/>
            <person name="Simmons B.A."/>
            <person name="Magnuson J.K."/>
            <person name="Chen J."/>
            <person name="Drula E."/>
            <person name="Henrissat B."/>
            <person name="Wiebenga A."/>
            <person name="Lubbers R.J."/>
            <person name="Gomes A.C."/>
            <person name="Makela M.R."/>
            <person name="Stajich J."/>
            <person name="Grigoriev I.V."/>
            <person name="Mortensen U.H."/>
            <person name="De Vries R.P."/>
            <person name="Baker S.E."/>
            <person name="Andersen M.R."/>
        </authorList>
    </citation>
    <scope>NUCLEOTIDE SEQUENCE [LARGE SCALE GENOMIC DNA]</scope>
    <source>
        <strain evidence="3 4">CBS 588.65</strain>
    </source>
</reference>